<protein>
    <submittedName>
        <fullName evidence="2">Uncharacterized protein</fullName>
    </submittedName>
</protein>
<dbReference type="HOGENOM" id="CLU_1974710_0_0_1"/>
<dbReference type="GeneID" id="17280743"/>
<name>A0A0D3KI88_EMIH1</name>
<keyword evidence="3" id="KW-1185">Reference proteome</keyword>
<reference evidence="2" key="2">
    <citation type="submission" date="2024-10" db="UniProtKB">
        <authorList>
            <consortium name="EnsemblProtists"/>
        </authorList>
    </citation>
    <scope>IDENTIFICATION</scope>
</reference>
<evidence type="ECO:0000313" key="2">
    <source>
        <dbReference type="EnsemblProtists" id="EOD35473"/>
    </source>
</evidence>
<proteinExistence type="predicted"/>
<evidence type="ECO:0000313" key="3">
    <source>
        <dbReference type="Proteomes" id="UP000013827"/>
    </source>
</evidence>
<dbReference type="RefSeq" id="XP_005787902.1">
    <property type="nucleotide sequence ID" value="XM_005787845.1"/>
</dbReference>
<dbReference type="KEGG" id="ehx:EMIHUDRAFT_201590"/>
<evidence type="ECO:0000256" key="1">
    <source>
        <dbReference type="SAM" id="MobiDB-lite"/>
    </source>
</evidence>
<dbReference type="PaxDb" id="2903-EOD35473"/>
<dbReference type="AlphaFoldDB" id="A0A0D3KI88"/>
<accession>A0A0D3KI88</accession>
<dbReference type="EnsemblProtists" id="EOD35473">
    <property type="protein sequence ID" value="EOD35473"/>
    <property type="gene ID" value="EMIHUDRAFT_201590"/>
</dbReference>
<reference evidence="3" key="1">
    <citation type="journal article" date="2013" name="Nature">
        <title>Pan genome of the phytoplankton Emiliania underpins its global distribution.</title>
        <authorList>
            <person name="Read B.A."/>
            <person name="Kegel J."/>
            <person name="Klute M.J."/>
            <person name="Kuo A."/>
            <person name="Lefebvre S.C."/>
            <person name="Maumus F."/>
            <person name="Mayer C."/>
            <person name="Miller J."/>
            <person name="Monier A."/>
            <person name="Salamov A."/>
            <person name="Young J."/>
            <person name="Aguilar M."/>
            <person name="Claverie J.M."/>
            <person name="Frickenhaus S."/>
            <person name="Gonzalez K."/>
            <person name="Herman E.K."/>
            <person name="Lin Y.C."/>
            <person name="Napier J."/>
            <person name="Ogata H."/>
            <person name="Sarno A.F."/>
            <person name="Shmutz J."/>
            <person name="Schroeder D."/>
            <person name="de Vargas C."/>
            <person name="Verret F."/>
            <person name="von Dassow P."/>
            <person name="Valentin K."/>
            <person name="Van de Peer Y."/>
            <person name="Wheeler G."/>
            <person name="Dacks J.B."/>
            <person name="Delwiche C.F."/>
            <person name="Dyhrman S.T."/>
            <person name="Glockner G."/>
            <person name="John U."/>
            <person name="Richards T."/>
            <person name="Worden A.Z."/>
            <person name="Zhang X."/>
            <person name="Grigoriev I.V."/>
            <person name="Allen A.E."/>
            <person name="Bidle K."/>
            <person name="Borodovsky M."/>
            <person name="Bowler C."/>
            <person name="Brownlee C."/>
            <person name="Cock J.M."/>
            <person name="Elias M."/>
            <person name="Gladyshev V.N."/>
            <person name="Groth M."/>
            <person name="Guda C."/>
            <person name="Hadaegh A."/>
            <person name="Iglesias-Rodriguez M.D."/>
            <person name="Jenkins J."/>
            <person name="Jones B.M."/>
            <person name="Lawson T."/>
            <person name="Leese F."/>
            <person name="Lindquist E."/>
            <person name="Lobanov A."/>
            <person name="Lomsadze A."/>
            <person name="Malik S.B."/>
            <person name="Marsh M.E."/>
            <person name="Mackinder L."/>
            <person name="Mock T."/>
            <person name="Mueller-Roeber B."/>
            <person name="Pagarete A."/>
            <person name="Parker M."/>
            <person name="Probert I."/>
            <person name="Quesneville H."/>
            <person name="Raines C."/>
            <person name="Rensing S.A."/>
            <person name="Riano-Pachon D.M."/>
            <person name="Richier S."/>
            <person name="Rokitta S."/>
            <person name="Shiraiwa Y."/>
            <person name="Soanes D.M."/>
            <person name="van der Giezen M."/>
            <person name="Wahlund T.M."/>
            <person name="Williams B."/>
            <person name="Wilson W."/>
            <person name="Wolfe G."/>
            <person name="Wurch L.L."/>
        </authorList>
    </citation>
    <scope>NUCLEOTIDE SEQUENCE</scope>
</reference>
<sequence>MCCRYACLKAAAAKRRARHADGSFSDMRLFELEAICENYLARCRRSALKKQQRESEEEDAEAAIAEHEEDRSPAAQAKKIWARAPYIACHGRLSRHGLESASSQSEVVTECWILRPRAMQHGTVSSQ</sequence>
<organism evidence="2 3">
    <name type="scientific">Emiliania huxleyi (strain CCMP1516)</name>
    <dbReference type="NCBI Taxonomy" id="280463"/>
    <lineage>
        <taxon>Eukaryota</taxon>
        <taxon>Haptista</taxon>
        <taxon>Haptophyta</taxon>
        <taxon>Prymnesiophyceae</taxon>
        <taxon>Isochrysidales</taxon>
        <taxon>Noelaerhabdaceae</taxon>
        <taxon>Emiliania</taxon>
    </lineage>
</organism>
<dbReference type="Proteomes" id="UP000013827">
    <property type="component" value="Unassembled WGS sequence"/>
</dbReference>
<feature type="region of interest" description="Disordered" evidence="1">
    <location>
        <begin position="49"/>
        <end position="75"/>
    </location>
</feature>